<keyword evidence="14 17" id="KW-0472">Membrane</keyword>
<keyword evidence="4" id="KW-1003">Cell membrane</keyword>
<evidence type="ECO:0000256" key="10">
    <source>
        <dbReference type="ARBA" id="ARBA00022741"/>
    </source>
</evidence>
<dbReference type="InterPro" id="IPR008271">
    <property type="entry name" value="Ser/Thr_kinase_AS"/>
</dbReference>
<keyword evidence="6" id="KW-0808">Transferase</keyword>
<dbReference type="Gene3D" id="3.30.200.20">
    <property type="entry name" value="Phosphorylase Kinase, domain 1"/>
    <property type="match status" value="1"/>
</dbReference>
<feature type="transmembrane region" description="Helical" evidence="17">
    <location>
        <begin position="621"/>
        <end position="640"/>
    </location>
</feature>
<dbReference type="GO" id="GO:0004672">
    <property type="term" value="F:protein kinase activity"/>
    <property type="evidence" value="ECO:0007669"/>
    <property type="project" value="InterPro"/>
</dbReference>
<dbReference type="Proteomes" id="UP001497516">
    <property type="component" value="Chromosome 9"/>
</dbReference>
<evidence type="ECO:0000256" key="4">
    <source>
        <dbReference type="ARBA" id="ARBA00022475"/>
    </source>
</evidence>
<evidence type="ECO:0000256" key="18">
    <source>
        <dbReference type="SAM" id="SignalP"/>
    </source>
</evidence>
<dbReference type="SMART" id="SM00369">
    <property type="entry name" value="LRR_TYP"/>
    <property type="match status" value="6"/>
</dbReference>
<keyword evidence="21" id="KW-1185">Reference proteome</keyword>
<feature type="binding site" evidence="16">
    <location>
        <position position="721"/>
    </location>
    <ligand>
        <name>ATP</name>
        <dbReference type="ChEBI" id="CHEBI:30616"/>
    </ligand>
</feature>
<dbReference type="GO" id="GO:0033612">
    <property type="term" value="F:receptor serine/threonine kinase binding"/>
    <property type="evidence" value="ECO:0007669"/>
    <property type="project" value="TreeGrafter"/>
</dbReference>
<evidence type="ECO:0000256" key="15">
    <source>
        <dbReference type="ARBA" id="ARBA00023180"/>
    </source>
</evidence>
<dbReference type="InterPro" id="IPR000719">
    <property type="entry name" value="Prot_kinase_dom"/>
</dbReference>
<name>A0AAV2GGV6_9ROSI</name>
<dbReference type="InterPro" id="IPR011009">
    <property type="entry name" value="Kinase-like_dom_sf"/>
</dbReference>
<feature type="signal peptide" evidence="18">
    <location>
        <begin position="1"/>
        <end position="30"/>
    </location>
</feature>
<dbReference type="InterPro" id="IPR050647">
    <property type="entry name" value="Plant_LRR-RLKs"/>
</dbReference>
<evidence type="ECO:0000256" key="5">
    <source>
        <dbReference type="ARBA" id="ARBA00022614"/>
    </source>
</evidence>
<dbReference type="InterPro" id="IPR032675">
    <property type="entry name" value="LRR_dom_sf"/>
</dbReference>
<dbReference type="InterPro" id="IPR017441">
    <property type="entry name" value="Protein_kinase_ATP_BS"/>
</dbReference>
<dbReference type="InterPro" id="IPR001611">
    <property type="entry name" value="Leu-rich_rpt"/>
</dbReference>
<dbReference type="Pfam" id="PF12799">
    <property type="entry name" value="LRR_4"/>
    <property type="match status" value="1"/>
</dbReference>
<keyword evidence="7 17" id="KW-0812">Transmembrane</keyword>
<dbReference type="Gene3D" id="1.10.510.10">
    <property type="entry name" value="Transferase(Phosphotransferase) domain 1"/>
    <property type="match status" value="1"/>
</dbReference>
<dbReference type="Pfam" id="PF00069">
    <property type="entry name" value="Pkinase"/>
    <property type="match status" value="1"/>
</dbReference>
<comment type="similarity">
    <text evidence="2">Belongs to the protein kinase superfamily. Ser/Thr protein kinase family.</text>
</comment>
<evidence type="ECO:0000313" key="20">
    <source>
        <dbReference type="EMBL" id="CAL1409894.1"/>
    </source>
</evidence>
<keyword evidence="5" id="KW-0433">Leucine-rich repeat</keyword>
<gene>
    <name evidence="20" type="ORF">LTRI10_LOCUS49354</name>
</gene>
<dbReference type="InterPro" id="IPR003591">
    <property type="entry name" value="Leu-rich_rpt_typical-subtyp"/>
</dbReference>
<reference evidence="20 21" key="1">
    <citation type="submission" date="2024-04" db="EMBL/GenBank/DDBJ databases">
        <authorList>
            <person name="Fracassetti M."/>
        </authorList>
    </citation>
    <scope>NUCLEOTIDE SEQUENCE [LARGE SCALE GENOMIC DNA]</scope>
</reference>
<evidence type="ECO:0000256" key="2">
    <source>
        <dbReference type="ARBA" id="ARBA00008684"/>
    </source>
</evidence>
<keyword evidence="10 16" id="KW-0547">Nucleotide-binding</keyword>
<dbReference type="FunFam" id="3.80.10.10:FF:000215">
    <property type="entry name" value="Receptor-like protein kinase HSL1"/>
    <property type="match status" value="1"/>
</dbReference>
<dbReference type="PROSITE" id="PS00107">
    <property type="entry name" value="PROTEIN_KINASE_ATP"/>
    <property type="match status" value="1"/>
</dbReference>
<evidence type="ECO:0000256" key="7">
    <source>
        <dbReference type="ARBA" id="ARBA00022692"/>
    </source>
</evidence>
<keyword evidence="13 17" id="KW-1133">Transmembrane helix</keyword>
<keyword evidence="15" id="KW-0325">Glycoprotein</keyword>
<sequence length="999" mass="110144">MTKHSLNISLQFLLSSILILFSIFPPPTTAITETEALLQFKSHLKDPLNFLSSWKKDSESRCNFTGITCDQVSGQTTVISFDDKALSGEISPVISKLSGLTTLWLPSNSISGKIPPEIAWLKNLRVLNLTGNNLVGEIPDLSFLMKLEVLDLSLNFFSGRIPAWVGNLSSLKMLALGQNKYLKGEIPASIGNLKNLTYLFLANSHLVGSIPDAIFELEALGTLDLSRNKISGEFPKSISKLRSLFKIELFDNLLTGEIPEELGNLTHLKELDISANELHGEIPASLAKLDFTVFQVYENHFTGEIPSGFGEMRSLNGFSIYRNNFTGEFPPDFGRFSPLNSFDISENQFSGNFPKFLCEGQNLQFLLALENSFSGEFPDSYSKCKSLQRFRINNNRFSGKIPDGIWAMPFAVIIDFSGNNFTGGISPEIGLSSNLNQLILFNNKFAGDIPSEIGNLANLERLYLNNNNFSGPIPSSIGKLKQLSSLQLGKNSLRGSIPPEIVQCTKLVDMNLADNSLTGRIPNGFSNLITLNSFNLSRNQLTGPIPDDLGSLKLSLLDLSENQLTGEIPPSLLSMAGEKSFAENRALCIENSFAGSGSAMISVCTGKENRGEGQNSRSLKLALFTAAAVALVLTLAWLLFASYMNFKHELADSELGLERNKKKEEEEEAEPKWNVSSFHQVEIEADEISKLEEDNVIGSGGTGKVYRLELNKKGITVAVKKLWKGDGLKFFTAEMEILGRIRHRNVVKLYACLLKGGCSYLVYEYMPNGNLFEAIHRRIKGGKLPELDWVHRYRIALGAAKGISYLHHDCSPPVVHRDIKSSNVLLDEDYEAKIADFGVAKLAEVTHGQQGCDHSCFAGTHGYIAPEMAYSLKVTEKSDVYSFGVVLLELVTGKKPIEDDDEHGEGKDIVSWVSSHLTNNDNIVRNVLDGSVATNEAVRDDILRVLKIALLCTTKLPSLRPTMREVVRLLVDAEPLSADVGTDHVEDVGNGYYHKHVLK</sequence>
<organism evidence="20 21">
    <name type="scientific">Linum trigynum</name>
    <dbReference type="NCBI Taxonomy" id="586398"/>
    <lineage>
        <taxon>Eukaryota</taxon>
        <taxon>Viridiplantae</taxon>
        <taxon>Streptophyta</taxon>
        <taxon>Embryophyta</taxon>
        <taxon>Tracheophyta</taxon>
        <taxon>Spermatophyta</taxon>
        <taxon>Magnoliopsida</taxon>
        <taxon>eudicotyledons</taxon>
        <taxon>Gunneridae</taxon>
        <taxon>Pentapetalae</taxon>
        <taxon>rosids</taxon>
        <taxon>fabids</taxon>
        <taxon>Malpighiales</taxon>
        <taxon>Linaceae</taxon>
        <taxon>Linum</taxon>
    </lineage>
</organism>
<dbReference type="FunFam" id="1.10.510.10:FF:000365">
    <property type="entry name" value="Leucine-rich repeat receptor-like serine/threonine-protein kinase At1g17230"/>
    <property type="match status" value="1"/>
</dbReference>
<evidence type="ECO:0000256" key="14">
    <source>
        <dbReference type="ARBA" id="ARBA00023136"/>
    </source>
</evidence>
<keyword evidence="12 16" id="KW-0067">ATP-binding</keyword>
<dbReference type="PANTHER" id="PTHR48056">
    <property type="entry name" value="LRR RECEPTOR-LIKE SERINE/THREONINE-PROTEIN KINASE-RELATED"/>
    <property type="match status" value="1"/>
</dbReference>
<dbReference type="GO" id="GO:0005524">
    <property type="term" value="F:ATP binding"/>
    <property type="evidence" value="ECO:0007669"/>
    <property type="project" value="UniProtKB-UniRule"/>
</dbReference>
<dbReference type="InterPro" id="IPR013210">
    <property type="entry name" value="LRR_N_plant-typ"/>
</dbReference>
<comment type="similarity">
    <text evidence="3">Belongs to the RLP family.</text>
</comment>
<proteinExistence type="inferred from homology"/>
<evidence type="ECO:0000256" key="13">
    <source>
        <dbReference type="ARBA" id="ARBA00022989"/>
    </source>
</evidence>
<dbReference type="FunFam" id="3.80.10.10:FF:000234">
    <property type="entry name" value="Probable inactive receptor kinase RLK902"/>
    <property type="match status" value="1"/>
</dbReference>
<evidence type="ECO:0000256" key="6">
    <source>
        <dbReference type="ARBA" id="ARBA00022679"/>
    </source>
</evidence>
<dbReference type="FunFam" id="3.80.10.10:FF:000356">
    <property type="entry name" value="LRR receptor-like serine/threonine-protein kinase"/>
    <property type="match status" value="1"/>
</dbReference>
<keyword evidence="11" id="KW-0418">Kinase</keyword>
<dbReference type="PROSITE" id="PS51450">
    <property type="entry name" value="LRR"/>
    <property type="match status" value="1"/>
</dbReference>
<evidence type="ECO:0000256" key="12">
    <source>
        <dbReference type="ARBA" id="ARBA00022840"/>
    </source>
</evidence>
<evidence type="ECO:0000256" key="16">
    <source>
        <dbReference type="PROSITE-ProRule" id="PRU10141"/>
    </source>
</evidence>
<dbReference type="SUPFAM" id="SSF52047">
    <property type="entry name" value="RNI-like"/>
    <property type="match status" value="1"/>
</dbReference>
<evidence type="ECO:0000256" key="9">
    <source>
        <dbReference type="ARBA" id="ARBA00022737"/>
    </source>
</evidence>
<dbReference type="PROSITE" id="PS00108">
    <property type="entry name" value="PROTEIN_KINASE_ST"/>
    <property type="match status" value="1"/>
</dbReference>
<dbReference type="Pfam" id="PF00560">
    <property type="entry name" value="LRR_1"/>
    <property type="match status" value="7"/>
</dbReference>
<protein>
    <recommendedName>
        <fullName evidence="19">Protein kinase domain-containing protein</fullName>
    </recommendedName>
</protein>
<dbReference type="SUPFAM" id="SSF52058">
    <property type="entry name" value="L domain-like"/>
    <property type="match status" value="1"/>
</dbReference>
<dbReference type="SMART" id="SM00220">
    <property type="entry name" value="S_TKc"/>
    <property type="match status" value="1"/>
</dbReference>
<dbReference type="SUPFAM" id="SSF56112">
    <property type="entry name" value="Protein kinase-like (PK-like)"/>
    <property type="match status" value="1"/>
</dbReference>
<dbReference type="PROSITE" id="PS50011">
    <property type="entry name" value="PROTEIN_KINASE_DOM"/>
    <property type="match status" value="1"/>
</dbReference>
<dbReference type="Pfam" id="PF08263">
    <property type="entry name" value="LRRNT_2"/>
    <property type="match status" value="1"/>
</dbReference>
<evidence type="ECO:0000256" key="3">
    <source>
        <dbReference type="ARBA" id="ARBA00009592"/>
    </source>
</evidence>
<accession>A0AAV2GGV6</accession>
<evidence type="ECO:0000313" key="21">
    <source>
        <dbReference type="Proteomes" id="UP001497516"/>
    </source>
</evidence>
<keyword evidence="8 18" id="KW-0732">Signal</keyword>
<dbReference type="GO" id="GO:0005886">
    <property type="term" value="C:plasma membrane"/>
    <property type="evidence" value="ECO:0007669"/>
    <property type="project" value="UniProtKB-SubCell"/>
</dbReference>
<dbReference type="Gene3D" id="3.80.10.10">
    <property type="entry name" value="Ribonuclease Inhibitor"/>
    <property type="match status" value="3"/>
</dbReference>
<dbReference type="InterPro" id="IPR025875">
    <property type="entry name" value="Leu-rich_rpt_4"/>
</dbReference>
<dbReference type="EMBL" id="OZ034822">
    <property type="protein sequence ID" value="CAL1409894.1"/>
    <property type="molecule type" value="Genomic_DNA"/>
</dbReference>
<evidence type="ECO:0000256" key="17">
    <source>
        <dbReference type="SAM" id="Phobius"/>
    </source>
</evidence>
<evidence type="ECO:0000256" key="11">
    <source>
        <dbReference type="ARBA" id="ARBA00022777"/>
    </source>
</evidence>
<evidence type="ECO:0000259" key="19">
    <source>
        <dbReference type="PROSITE" id="PS50011"/>
    </source>
</evidence>
<comment type="subcellular location">
    <subcellularLocation>
        <location evidence="1">Cell membrane</location>
        <topology evidence="1">Single-pass type I membrane protein</topology>
    </subcellularLocation>
</comment>
<keyword evidence="9" id="KW-0677">Repeat</keyword>
<feature type="chain" id="PRO_5043875464" description="Protein kinase domain-containing protein" evidence="18">
    <location>
        <begin position="31"/>
        <end position="999"/>
    </location>
</feature>
<dbReference type="AlphaFoldDB" id="A0AAV2GGV6"/>
<evidence type="ECO:0000256" key="1">
    <source>
        <dbReference type="ARBA" id="ARBA00004251"/>
    </source>
</evidence>
<feature type="domain" description="Protein kinase" evidence="19">
    <location>
        <begin position="691"/>
        <end position="977"/>
    </location>
</feature>
<dbReference type="PANTHER" id="PTHR48056:SF20">
    <property type="entry name" value="PROTEIN KINASE DOMAIN-CONTAINING PROTEIN"/>
    <property type="match status" value="1"/>
</dbReference>
<dbReference type="CDD" id="cd14066">
    <property type="entry name" value="STKc_IRAK"/>
    <property type="match status" value="1"/>
</dbReference>
<dbReference type="Pfam" id="PF13855">
    <property type="entry name" value="LRR_8"/>
    <property type="match status" value="1"/>
</dbReference>
<evidence type="ECO:0000256" key="8">
    <source>
        <dbReference type="ARBA" id="ARBA00022729"/>
    </source>
</evidence>